<feature type="signal peptide" evidence="1">
    <location>
        <begin position="1"/>
        <end position="24"/>
    </location>
</feature>
<name>A0A6M2BR29_9GAMM</name>
<keyword evidence="2" id="KW-0808">Transferase</keyword>
<sequence>MPMSLPRAFAIATTLLSTFFLAEANALKLKQDEGFKASSTVVFTITGTLKHDVQSFTEGLVVCNGTMIESVGLYGVSALIRRQIGGDEVLARYPLPASAFGEGATCFGDRVYQLTWREHAALVYDNALELVEVLHYAGEGWGLTHDDRQLIMSDGSATISFRDAADFSINKTIDVHDGATPITRLNELEYAHGLIFANIWQQDRIAIIDPADGAVLGWLELGELAQRFAKPANWDASDDVLNGIAYDATRDRYYVTGKRWPLMFELKLSRLPHATGAPGKGP</sequence>
<proteinExistence type="predicted"/>
<dbReference type="PANTHER" id="PTHR31270">
    <property type="entry name" value="GLUTAMINYL-PEPTIDE CYCLOTRANSFERASE"/>
    <property type="match status" value="1"/>
</dbReference>
<gene>
    <name evidence="2" type="ORF">G7Y85_09780</name>
</gene>
<dbReference type="GO" id="GO:0016603">
    <property type="term" value="F:glutaminyl-peptide cyclotransferase activity"/>
    <property type="evidence" value="ECO:0007669"/>
    <property type="project" value="InterPro"/>
</dbReference>
<comment type="caution">
    <text evidence="2">The sequence shown here is derived from an EMBL/GenBank/DDBJ whole genome shotgun (WGS) entry which is preliminary data.</text>
</comment>
<evidence type="ECO:0000313" key="2">
    <source>
        <dbReference type="EMBL" id="NGY05056.1"/>
    </source>
</evidence>
<evidence type="ECO:0000256" key="1">
    <source>
        <dbReference type="SAM" id="SignalP"/>
    </source>
</evidence>
<dbReference type="EMBL" id="JAAMOW010000004">
    <property type="protein sequence ID" value="NGY05056.1"/>
    <property type="molecule type" value="Genomic_DNA"/>
</dbReference>
<dbReference type="Proteomes" id="UP000472676">
    <property type="component" value="Unassembled WGS sequence"/>
</dbReference>
<dbReference type="InterPro" id="IPR011044">
    <property type="entry name" value="Quino_amine_DH_bsu"/>
</dbReference>
<dbReference type="SUPFAM" id="SSF50969">
    <property type="entry name" value="YVTN repeat-like/Quinoprotein amine dehydrogenase"/>
    <property type="match status" value="1"/>
</dbReference>
<protein>
    <submittedName>
        <fullName evidence="2">Glutaminyl-peptide cyclotransferase</fullName>
    </submittedName>
</protein>
<keyword evidence="1" id="KW-0732">Signal</keyword>
<keyword evidence="3" id="KW-1185">Reference proteome</keyword>
<dbReference type="AlphaFoldDB" id="A0A6M2BR29"/>
<dbReference type="InterPro" id="IPR007788">
    <property type="entry name" value="QCT"/>
</dbReference>
<dbReference type="PANTHER" id="PTHR31270:SF1">
    <property type="entry name" value="GLUTAMINYL-PEPTIDE CYCLOTRANSFERASE"/>
    <property type="match status" value="1"/>
</dbReference>
<dbReference type="Pfam" id="PF05096">
    <property type="entry name" value="Glu_cyclase_2"/>
    <property type="match status" value="1"/>
</dbReference>
<feature type="chain" id="PRO_5027039805" evidence="1">
    <location>
        <begin position="25"/>
        <end position="282"/>
    </location>
</feature>
<accession>A0A6M2BR29</accession>
<organism evidence="2 3">
    <name type="scientific">Solimonas terrae</name>
    <dbReference type="NCBI Taxonomy" id="1396819"/>
    <lineage>
        <taxon>Bacteria</taxon>
        <taxon>Pseudomonadati</taxon>
        <taxon>Pseudomonadota</taxon>
        <taxon>Gammaproteobacteria</taxon>
        <taxon>Nevskiales</taxon>
        <taxon>Nevskiaceae</taxon>
        <taxon>Solimonas</taxon>
    </lineage>
</organism>
<dbReference type="RefSeq" id="WP_166255631.1">
    <property type="nucleotide sequence ID" value="NZ_JAAMOW010000004.1"/>
</dbReference>
<evidence type="ECO:0000313" key="3">
    <source>
        <dbReference type="Proteomes" id="UP000472676"/>
    </source>
</evidence>
<reference evidence="2 3" key="1">
    <citation type="journal article" date="2014" name="Int. J. Syst. Evol. Microbiol.">
        <title>Solimonas terrae sp. nov., isolated from soil.</title>
        <authorList>
            <person name="Kim S.J."/>
            <person name="Moon J.Y."/>
            <person name="Weon H.Y."/>
            <person name="Ahn J.H."/>
            <person name="Chen W.M."/>
            <person name="Kwon S.W."/>
        </authorList>
    </citation>
    <scope>NUCLEOTIDE SEQUENCE [LARGE SCALE GENOMIC DNA]</scope>
    <source>
        <strain evidence="2 3">KIS83-12</strain>
    </source>
</reference>